<comment type="cofactor">
    <cofactor evidence="1">
        <name>Mg(2+)</name>
        <dbReference type="ChEBI" id="CHEBI:18420"/>
    </cofactor>
</comment>
<dbReference type="InterPro" id="IPR036412">
    <property type="entry name" value="HAD-like_sf"/>
</dbReference>
<dbReference type="eggNOG" id="COG0637">
    <property type="taxonomic scope" value="Bacteria"/>
</dbReference>
<dbReference type="PRINTS" id="PR00413">
    <property type="entry name" value="HADHALOGNASE"/>
</dbReference>
<dbReference type="InterPro" id="IPR036291">
    <property type="entry name" value="NAD(P)-bd_dom_sf"/>
</dbReference>
<dbReference type="SUPFAM" id="SSF51735">
    <property type="entry name" value="NAD(P)-binding Rossmann-fold domains"/>
    <property type="match status" value="1"/>
</dbReference>
<dbReference type="NCBIfam" id="TIGR01509">
    <property type="entry name" value="HAD-SF-IA-v3"/>
    <property type="match status" value="1"/>
</dbReference>
<accession>A0A1E8E2A2</accession>
<keyword evidence="3" id="KW-0479">Metal-binding</keyword>
<dbReference type="InterPro" id="IPR023214">
    <property type="entry name" value="HAD_sf"/>
</dbReference>
<reference evidence="9 10" key="1">
    <citation type="submission" date="2016-10" db="EMBL/GenBank/DDBJ databases">
        <title>Genome of airborne Acinetobacter sp. 5-2Ac02 in the hospital environment: Species near to Acinetobacter towneri.</title>
        <authorList>
            <person name="Barbosa B."/>
            <person name="Fernandez-Garcia L."/>
            <person name="Gato E."/>
            <person name="Leao R."/>
            <person name="Albano R."/>
            <person name="Fernandez B."/>
            <person name="Fernandez-Cuenca F."/>
            <person name="Marques E."/>
            <person name="Tomas M."/>
        </authorList>
    </citation>
    <scope>NUCLEOTIDE SEQUENCE [LARGE SCALE GENOMIC DNA]</scope>
    <source>
        <strain evidence="9 10">5-2Ac02</strain>
    </source>
</reference>
<dbReference type="Pfam" id="PF01232">
    <property type="entry name" value="Mannitol_dh"/>
    <property type="match status" value="1"/>
</dbReference>
<sequence length="709" mass="80348">MLKFKNNIVHGAIFDMDGTMFDTERLRFQTLKQASQELIGVEFSDVYLMQCLGLSAKSAEQLAQAEYGADIPYREIRQRADELELESVRNFGVPIKKGLLQVLERLRKSGLRMAVATSSRRAIAEEYLINANVYKFFDVLVCGDEVQQGKPHPEIFITAAQKINLEPSECFMLEDSENGIKSAHAADGITILFRDIKKPNANMLSLTQHYYASMQAYLDDLNQVIPVLEMPSLQEAFPQTLNQLSVGIHGFGAIGGGYLAQILSHWDGYTRPKRIYASTRNTLYRSAVNAFGTYSIRYGQCSYDERIENMHIIDAENLQQMQQMYVESSLIALCLPEHALQQEAKVIAQGLYARFIAQVELHQPLTILVILNKVGAKQLLMTHIHQALETLLDPDTAAKIMAQHYFCDTVVNRMVSKLSDQNLYRQLRIKYNIFKQFQLDDEAEPIEIEDNTRLQPEQERQATLYVEDLRRNFQPSHILQSMDLILFHAESDMPIYVENASPLLQHMRQMILVDDIAEIQLIKNRLWNGVHAMMAWLSSLIGHNSIGVAMADPLVADFTRAVSAQVALGLAAQLPHRQQNLKHLAQSFLDSCEHAYKDPCQRVARDPLRKLSANERVMGALIYHLQHDLAANYVQKGVVLGYLYAIKMQQLGAQAALQHLSKQLQNAPIDEQTRQQSQYIISHQLQQLLAGQVRLEAFIQDGTQVAAVI</sequence>
<dbReference type="SUPFAM" id="SSF48179">
    <property type="entry name" value="6-phosphogluconate dehydrogenase C-terminal domain-like"/>
    <property type="match status" value="1"/>
</dbReference>
<dbReference type="eggNOG" id="COG0246">
    <property type="taxonomic scope" value="Bacteria"/>
</dbReference>
<dbReference type="InterPro" id="IPR006439">
    <property type="entry name" value="HAD-SF_hydro_IA"/>
</dbReference>
<evidence type="ECO:0000313" key="9">
    <source>
        <dbReference type="EMBL" id="OFE43740.1"/>
    </source>
</evidence>
<dbReference type="GO" id="GO:0016491">
    <property type="term" value="F:oxidoreductase activity"/>
    <property type="evidence" value="ECO:0007669"/>
    <property type="project" value="UniProtKB-KW"/>
</dbReference>
<organism evidence="9 10">
    <name type="scientific">Acinetobacter towneri</name>
    <dbReference type="NCBI Taxonomy" id="202956"/>
    <lineage>
        <taxon>Bacteria</taxon>
        <taxon>Pseudomonadati</taxon>
        <taxon>Pseudomonadota</taxon>
        <taxon>Gammaproteobacteria</taxon>
        <taxon>Moraxellales</taxon>
        <taxon>Moraxellaceae</taxon>
        <taxon>Acinetobacter</taxon>
    </lineage>
</organism>
<dbReference type="Gene3D" id="3.40.50.720">
    <property type="entry name" value="NAD(P)-binding Rossmann-like Domain"/>
    <property type="match status" value="1"/>
</dbReference>
<dbReference type="GO" id="GO:0046872">
    <property type="term" value="F:metal ion binding"/>
    <property type="evidence" value="ECO:0007669"/>
    <property type="project" value="UniProtKB-KW"/>
</dbReference>
<dbReference type="Proteomes" id="UP000186931">
    <property type="component" value="Unassembled WGS sequence"/>
</dbReference>
<dbReference type="InterPro" id="IPR013131">
    <property type="entry name" value="Mannitol_DH_N"/>
</dbReference>
<dbReference type="Gene3D" id="1.10.1040.10">
    <property type="entry name" value="N-(1-d-carboxylethyl)-l-norvaline Dehydrogenase, domain 2"/>
    <property type="match status" value="1"/>
</dbReference>
<dbReference type="Pfam" id="PF08125">
    <property type="entry name" value="Mannitol_dh_C"/>
    <property type="match status" value="1"/>
</dbReference>
<name>A0A1E8E2A2_9GAMM</name>
<comment type="caution">
    <text evidence="9">The sequence shown here is derived from an EMBL/GenBank/DDBJ whole genome shotgun (WGS) entry which is preliminary data.</text>
</comment>
<feature type="domain" description="Mannitol dehydrogenase C-terminal" evidence="8">
    <location>
        <begin position="522"/>
        <end position="676"/>
    </location>
</feature>
<dbReference type="InterPro" id="IPR008927">
    <property type="entry name" value="6-PGluconate_DH-like_C_sf"/>
</dbReference>
<dbReference type="InterPro" id="IPR051600">
    <property type="entry name" value="Beta-PGM-like"/>
</dbReference>
<dbReference type="InterPro" id="IPR023198">
    <property type="entry name" value="PGP-like_dom2"/>
</dbReference>
<dbReference type="STRING" id="202956.BJN41_05120"/>
<keyword evidence="5" id="KW-0560">Oxidoreductase</keyword>
<dbReference type="SFLD" id="SFLDG01129">
    <property type="entry name" value="C1.5:_HAD__Beta-PGM__Phosphata"/>
    <property type="match status" value="1"/>
</dbReference>
<evidence type="ECO:0000256" key="6">
    <source>
        <dbReference type="ARBA" id="ARBA00023277"/>
    </source>
</evidence>
<proteinExistence type="inferred from homology"/>
<evidence type="ECO:0000313" key="10">
    <source>
        <dbReference type="Proteomes" id="UP000186931"/>
    </source>
</evidence>
<dbReference type="Pfam" id="PF13419">
    <property type="entry name" value="HAD_2"/>
    <property type="match status" value="1"/>
</dbReference>
<dbReference type="SFLD" id="SFLDS00003">
    <property type="entry name" value="Haloacid_Dehalogenase"/>
    <property type="match status" value="1"/>
</dbReference>
<dbReference type="Gene3D" id="1.10.150.240">
    <property type="entry name" value="Putative phosphatase, domain 2"/>
    <property type="match status" value="1"/>
</dbReference>
<evidence type="ECO:0000259" key="7">
    <source>
        <dbReference type="Pfam" id="PF01232"/>
    </source>
</evidence>
<feature type="domain" description="Mannitol dehydrogenase N-terminal" evidence="7">
    <location>
        <begin position="250"/>
        <end position="442"/>
    </location>
</feature>
<dbReference type="InterPro" id="IPR013328">
    <property type="entry name" value="6PGD_dom2"/>
</dbReference>
<keyword evidence="6" id="KW-0119">Carbohydrate metabolism</keyword>
<keyword evidence="4" id="KW-0460">Magnesium</keyword>
<dbReference type="PANTHER" id="PTHR46193">
    <property type="entry name" value="6-PHOSPHOGLUCONATE PHOSPHATASE"/>
    <property type="match status" value="1"/>
</dbReference>
<evidence type="ECO:0000256" key="5">
    <source>
        <dbReference type="ARBA" id="ARBA00023002"/>
    </source>
</evidence>
<dbReference type="EMBL" id="MKQS01000009">
    <property type="protein sequence ID" value="OFE43740.1"/>
    <property type="molecule type" value="Genomic_DNA"/>
</dbReference>
<comment type="similarity">
    <text evidence="2">Belongs to the HAD-like hydrolase superfamily. CbbY/CbbZ/Gph/YieH family.</text>
</comment>
<dbReference type="InterPro" id="IPR013118">
    <property type="entry name" value="Mannitol_DH_C"/>
</dbReference>
<evidence type="ECO:0000256" key="2">
    <source>
        <dbReference type="ARBA" id="ARBA00006171"/>
    </source>
</evidence>
<dbReference type="NCBIfam" id="NF046057">
    <property type="entry name" value="bifunc_MtlD"/>
    <property type="match status" value="1"/>
</dbReference>
<gene>
    <name evidence="9" type="ORF">BJN41_05120</name>
</gene>
<dbReference type="AlphaFoldDB" id="A0A1E8E2A2"/>
<protein>
    <submittedName>
        <fullName evidence="9">Haloacid dehalogenase</fullName>
    </submittedName>
</protein>
<dbReference type="CDD" id="cd07505">
    <property type="entry name" value="HAD_BPGM-like"/>
    <property type="match status" value="1"/>
</dbReference>
<evidence type="ECO:0000256" key="1">
    <source>
        <dbReference type="ARBA" id="ARBA00001946"/>
    </source>
</evidence>
<dbReference type="RefSeq" id="WP_070154163.1">
    <property type="nucleotide sequence ID" value="NZ_MKQS01000009.1"/>
</dbReference>
<dbReference type="InterPro" id="IPR041492">
    <property type="entry name" value="HAD_2"/>
</dbReference>
<dbReference type="Gene3D" id="3.40.50.1000">
    <property type="entry name" value="HAD superfamily/HAD-like"/>
    <property type="match status" value="1"/>
</dbReference>
<evidence type="ECO:0000259" key="8">
    <source>
        <dbReference type="Pfam" id="PF08125"/>
    </source>
</evidence>
<evidence type="ECO:0000256" key="4">
    <source>
        <dbReference type="ARBA" id="ARBA00022842"/>
    </source>
</evidence>
<dbReference type="PANTHER" id="PTHR46193:SF18">
    <property type="entry name" value="HEXITOL PHOSPHATASE B"/>
    <property type="match status" value="1"/>
</dbReference>
<dbReference type="SUPFAM" id="SSF56784">
    <property type="entry name" value="HAD-like"/>
    <property type="match status" value="1"/>
</dbReference>
<evidence type="ECO:0000256" key="3">
    <source>
        <dbReference type="ARBA" id="ARBA00022723"/>
    </source>
</evidence>